<dbReference type="Pfam" id="PF01545">
    <property type="entry name" value="Cation_efflux"/>
    <property type="match status" value="1"/>
</dbReference>
<sequence>MTNVSQDLDKITPGCRAFENILCEQGISKIISQQKSLLSRLEKTNAMLQTVNELSSQRSESLTSQLRSYGRMLVSTKRELNTILKRVDSIQKILKRKYPSEYQQEANAIEAAWKAELESELEMAYPSPRNSAPISRAMETLPDRICSGLFSDLKYCHQLSCELIEEVLRLSRDSKKASYILKLVCVVFMSFISAKVFCYLSNSIALTSFADLILFDVLYLLVALMSIWVKQQSADVKTYCFGYERFEVISVFAATILSILSSFYLLKEAIERLFEPDVVVVEYMPLTALLCFSFHVVTIYLVDNPAFTHVTQACVSSWLQEQVADISRSLRSSIPSLSRILPPRMNPIALVGSIIFLVTMVTYVLIDPSSEAGTFPDTVAAVIISLLLFNTMVPMAVYSGKILLQTTPSYLVTALDKALREASTLEGVLELRNEHFWTIGFGALVGSLYVRVRRDASEQLVLAHVTRRLHPFVKHLTIQVMKDDWTRSTVNVNFDWPPPSGYMQNSVLLQGPSNYASGSRHNHADANHGHAH</sequence>
<dbReference type="Pfam" id="PF10241">
    <property type="entry name" value="KxDL"/>
    <property type="match status" value="1"/>
</dbReference>
<evidence type="ECO:0000256" key="1">
    <source>
        <dbReference type="ARBA" id="ARBA00004166"/>
    </source>
</evidence>
<comment type="function">
    <text evidence="11">Has probably no intrinsic transporter activity but together with SLC30A5 forms a functional zinc ion:proton antiporter heterodimer, mediating zinc entry into the lumen of organelles along the secretory pathway. As part of that zinc ion:proton antiporter, contributes to zinc ion homeostasis within the early secretory pathway and regulates the activation and folding of enzymes like alkaline phosphatases and enzymes involved in phosphatidylinositol glycan anchor biosynthesis.</text>
</comment>
<dbReference type="STRING" id="102285.A0A0R3T3B2"/>
<keyword evidence="7" id="KW-0333">Golgi apparatus</keyword>
<evidence type="ECO:0000256" key="12">
    <source>
        <dbReference type="SAM" id="MobiDB-lite"/>
    </source>
</evidence>
<accession>A0A0R3T3B2</accession>
<dbReference type="PANTHER" id="PTHR46531">
    <property type="entry name" value="ZINC TRANSPORTER 6"/>
    <property type="match status" value="1"/>
</dbReference>
<reference evidence="18" key="1">
    <citation type="submission" date="2017-02" db="UniProtKB">
        <authorList>
            <consortium name="WormBaseParasite"/>
        </authorList>
    </citation>
    <scope>IDENTIFICATION</scope>
</reference>
<keyword evidence="6 13" id="KW-1133">Transmembrane helix</keyword>
<dbReference type="OrthoDB" id="5382797at2759"/>
<keyword evidence="3" id="KW-0813">Transport</keyword>
<evidence type="ECO:0000256" key="3">
    <source>
        <dbReference type="ARBA" id="ARBA00022448"/>
    </source>
</evidence>
<evidence type="ECO:0000256" key="13">
    <source>
        <dbReference type="SAM" id="Phobius"/>
    </source>
</evidence>
<feature type="transmembrane region" description="Helical" evidence="13">
    <location>
        <begin position="249"/>
        <end position="266"/>
    </location>
</feature>
<feature type="domain" description="KxDL" evidence="15">
    <location>
        <begin position="18"/>
        <end position="102"/>
    </location>
</feature>
<dbReference type="GO" id="GO:0005794">
    <property type="term" value="C:Golgi apparatus"/>
    <property type="evidence" value="ECO:0007669"/>
    <property type="project" value="UniProtKB-SubCell"/>
</dbReference>
<evidence type="ECO:0000256" key="7">
    <source>
        <dbReference type="ARBA" id="ARBA00023034"/>
    </source>
</evidence>
<evidence type="ECO:0000256" key="6">
    <source>
        <dbReference type="ARBA" id="ARBA00022989"/>
    </source>
</evidence>
<evidence type="ECO:0000313" key="16">
    <source>
        <dbReference type="EMBL" id="VDN97344.1"/>
    </source>
</evidence>
<dbReference type="InterPro" id="IPR058533">
    <property type="entry name" value="Cation_efflux_TM"/>
</dbReference>
<evidence type="ECO:0000259" key="15">
    <source>
        <dbReference type="Pfam" id="PF10241"/>
    </source>
</evidence>
<feature type="region of interest" description="Disordered" evidence="12">
    <location>
        <begin position="513"/>
        <end position="532"/>
    </location>
</feature>
<dbReference type="GO" id="GO:0006829">
    <property type="term" value="P:zinc ion transport"/>
    <property type="evidence" value="ECO:0007669"/>
    <property type="project" value="TreeGrafter"/>
</dbReference>
<reference evidence="16 17" key="2">
    <citation type="submission" date="2018-11" db="EMBL/GenBank/DDBJ databases">
        <authorList>
            <consortium name="Pathogen Informatics"/>
        </authorList>
    </citation>
    <scope>NUCLEOTIDE SEQUENCE [LARGE SCALE GENOMIC DNA]</scope>
</reference>
<organism evidence="18">
    <name type="scientific">Rodentolepis nana</name>
    <name type="common">Dwarf tapeworm</name>
    <name type="synonym">Hymenolepis nana</name>
    <dbReference type="NCBI Taxonomy" id="102285"/>
    <lineage>
        <taxon>Eukaryota</taxon>
        <taxon>Metazoa</taxon>
        <taxon>Spiralia</taxon>
        <taxon>Lophotrochozoa</taxon>
        <taxon>Platyhelminthes</taxon>
        <taxon>Cestoda</taxon>
        <taxon>Eucestoda</taxon>
        <taxon>Cyclophyllidea</taxon>
        <taxon>Hymenolepididae</taxon>
        <taxon>Rodentolepis</taxon>
    </lineage>
</organism>
<dbReference type="SUPFAM" id="SSF161111">
    <property type="entry name" value="Cation efflux protein transmembrane domain-like"/>
    <property type="match status" value="1"/>
</dbReference>
<dbReference type="InterPro" id="IPR027469">
    <property type="entry name" value="Cation_efflux_TMD_sf"/>
</dbReference>
<keyword evidence="4 13" id="KW-0812">Transmembrane</keyword>
<dbReference type="Proteomes" id="UP000278807">
    <property type="component" value="Unassembled WGS sequence"/>
</dbReference>
<comment type="subcellular location">
    <subcellularLocation>
        <location evidence="1">Golgi apparatus</location>
        <location evidence="1">trans-Golgi network membrane</location>
        <topology evidence="1">Multi-pass membrane protein</topology>
    </subcellularLocation>
</comment>
<dbReference type="AlphaFoldDB" id="A0A0R3T3B2"/>
<comment type="subunit">
    <text evidence="10">Heterodimer with SLC30A5; form a functional zinc ion transmembrane transporter.</text>
</comment>
<gene>
    <name evidence="16" type="ORF">HNAJ_LOCUS1485</name>
</gene>
<dbReference type="WBParaSite" id="HNAJ_0000148701-mRNA-1">
    <property type="protein sequence ID" value="HNAJ_0000148701-mRNA-1"/>
    <property type="gene ID" value="HNAJ_0000148701"/>
</dbReference>
<evidence type="ECO:0000256" key="8">
    <source>
        <dbReference type="ARBA" id="ARBA00023065"/>
    </source>
</evidence>
<evidence type="ECO:0000256" key="4">
    <source>
        <dbReference type="ARBA" id="ARBA00022692"/>
    </source>
</evidence>
<comment type="similarity">
    <text evidence="2">Belongs to the KXD1 family.</text>
</comment>
<feature type="transmembrane region" description="Helical" evidence="13">
    <location>
        <begin position="278"/>
        <end position="302"/>
    </location>
</feature>
<keyword evidence="17" id="KW-1185">Reference proteome</keyword>
<evidence type="ECO:0000313" key="18">
    <source>
        <dbReference type="WBParaSite" id="HNAJ_0000148701-mRNA-1"/>
    </source>
</evidence>
<feature type="domain" description="Cation efflux protein transmembrane" evidence="14">
    <location>
        <begin position="185"/>
        <end position="404"/>
    </location>
</feature>
<evidence type="ECO:0000256" key="11">
    <source>
        <dbReference type="ARBA" id="ARBA00045455"/>
    </source>
</evidence>
<evidence type="ECO:0000256" key="10">
    <source>
        <dbReference type="ARBA" id="ARBA00038600"/>
    </source>
</evidence>
<dbReference type="PANTHER" id="PTHR46531:SF1">
    <property type="entry name" value="ZINC TRANSPORTER 6"/>
    <property type="match status" value="1"/>
</dbReference>
<dbReference type="InterPro" id="IPR052005">
    <property type="entry name" value="CDF_SLC30A"/>
</dbReference>
<evidence type="ECO:0000256" key="9">
    <source>
        <dbReference type="ARBA" id="ARBA00023136"/>
    </source>
</evidence>
<dbReference type="GO" id="GO:0016020">
    <property type="term" value="C:membrane"/>
    <property type="evidence" value="ECO:0007669"/>
    <property type="project" value="InterPro"/>
</dbReference>
<evidence type="ECO:0000313" key="17">
    <source>
        <dbReference type="Proteomes" id="UP000278807"/>
    </source>
</evidence>
<feature type="transmembrane region" description="Helical" evidence="13">
    <location>
        <begin position="348"/>
        <end position="366"/>
    </location>
</feature>
<dbReference type="GO" id="GO:0008324">
    <property type="term" value="F:monoatomic cation transmembrane transporter activity"/>
    <property type="evidence" value="ECO:0007669"/>
    <property type="project" value="InterPro"/>
</dbReference>
<dbReference type="InterPro" id="IPR019371">
    <property type="entry name" value="KxDL_dom"/>
</dbReference>
<dbReference type="Gene3D" id="1.20.1510.10">
    <property type="entry name" value="Cation efflux protein transmembrane domain"/>
    <property type="match status" value="1"/>
</dbReference>
<feature type="transmembrane region" description="Helical" evidence="13">
    <location>
        <begin position="212"/>
        <end position="229"/>
    </location>
</feature>
<dbReference type="EMBL" id="UZAE01000584">
    <property type="protein sequence ID" value="VDN97344.1"/>
    <property type="molecule type" value="Genomic_DNA"/>
</dbReference>
<evidence type="ECO:0000259" key="14">
    <source>
        <dbReference type="Pfam" id="PF01545"/>
    </source>
</evidence>
<evidence type="ECO:0000256" key="5">
    <source>
        <dbReference type="ARBA" id="ARBA00022833"/>
    </source>
</evidence>
<evidence type="ECO:0000256" key="2">
    <source>
        <dbReference type="ARBA" id="ARBA00005913"/>
    </source>
</evidence>
<protein>
    <submittedName>
        <fullName evidence="18">KxDL domain-containing protein</fullName>
    </submittedName>
</protein>
<keyword evidence="9 13" id="KW-0472">Membrane</keyword>
<keyword evidence="8" id="KW-0406">Ion transport</keyword>
<keyword evidence="5" id="KW-0862">Zinc</keyword>
<feature type="compositionally biased region" description="Basic and acidic residues" evidence="12">
    <location>
        <begin position="522"/>
        <end position="532"/>
    </location>
</feature>
<proteinExistence type="inferred from homology"/>
<feature type="transmembrane region" description="Helical" evidence="13">
    <location>
        <begin position="179"/>
        <end position="200"/>
    </location>
</feature>
<feature type="transmembrane region" description="Helical" evidence="13">
    <location>
        <begin position="378"/>
        <end position="398"/>
    </location>
</feature>
<name>A0A0R3T3B2_RODNA</name>